<dbReference type="Proteomes" id="UP000791440">
    <property type="component" value="Unassembled WGS sequence"/>
</dbReference>
<keyword evidence="2" id="KW-1185">Reference proteome</keyword>
<reference evidence="1" key="1">
    <citation type="journal article" date="2016" name="Insect Biochem. Mol. Biol.">
        <title>Multifaceted biological insights from a draft genome sequence of the tobacco hornworm moth, Manduca sexta.</title>
        <authorList>
            <person name="Kanost M.R."/>
            <person name="Arrese E.L."/>
            <person name="Cao X."/>
            <person name="Chen Y.R."/>
            <person name="Chellapilla S."/>
            <person name="Goldsmith M.R."/>
            <person name="Grosse-Wilde E."/>
            <person name="Heckel D.G."/>
            <person name="Herndon N."/>
            <person name="Jiang H."/>
            <person name="Papanicolaou A."/>
            <person name="Qu J."/>
            <person name="Soulages J.L."/>
            <person name="Vogel H."/>
            <person name="Walters J."/>
            <person name="Waterhouse R.M."/>
            <person name="Ahn S.J."/>
            <person name="Almeida F.C."/>
            <person name="An C."/>
            <person name="Aqrawi P."/>
            <person name="Bretschneider A."/>
            <person name="Bryant W.B."/>
            <person name="Bucks S."/>
            <person name="Chao H."/>
            <person name="Chevignon G."/>
            <person name="Christen J.M."/>
            <person name="Clarke D.F."/>
            <person name="Dittmer N.T."/>
            <person name="Ferguson L.C.F."/>
            <person name="Garavelou S."/>
            <person name="Gordon K.H.J."/>
            <person name="Gunaratna R.T."/>
            <person name="Han Y."/>
            <person name="Hauser F."/>
            <person name="He Y."/>
            <person name="Heidel-Fischer H."/>
            <person name="Hirsh A."/>
            <person name="Hu Y."/>
            <person name="Jiang H."/>
            <person name="Kalra D."/>
            <person name="Klinner C."/>
            <person name="Konig C."/>
            <person name="Kovar C."/>
            <person name="Kroll A.R."/>
            <person name="Kuwar S.S."/>
            <person name="Lee S.L."/>
            <person name="Lehman R."/>
            <person name="Li K."/>
            <person name="Li Z."/>
            <person name="Liang H."/>
            <person name="Lovelace S."/>
            <person name="Lu Z."/>
            <person name="Mansfield J.H."/>
            <person name="McCulloch K.J."/>
            <person name="Mathew T."/>
            <person name="Morton B."/>
            <person name="Muzny D.M."/>
            <person name="Neunemann D."/>
            <person name="Ongeri F."/>
            <person name="Pauchet Y."/>
            <person name="Pu L.L."/>
            <person name="Pyrousis I."/>
            <person name="Rao X.J."/>
            <person name="Redding A."/>
            <person name="Roesel C."/>
            <person name="Sanchez-Gracia A."/>
            <person name="Schaack S."/>
            <person name="Shukla A."/>
            <person name="Tetreau G."/>
            <person name="Wang Y."/>
            <person name="Xiong G.H."/>
            <person name="Traut W."/>
            <person name="Walsh T.K."/>
            <person name="Worley K.C."/>
            <person name="Wu D."/>
            <person name="Wu W."/>
            <person name="Wu Y.Q."/>
            <person name="Zhang X."/>
            <person name="Zou Z."/>
            <person name="Zucker H."/>
            <person name="Briscoe A.D."/>
            <person name="Burmester T."/>
            <person name="Clem R.J."/>
            <person name="Feyereisen R."/>
            <person name="Grimmelikhuijzen C.J.P."/>
            <person name="Hamodrakas S.J."/>
            <person name="Hansson B.S."/>
            <person name="Huguet E."/>
            <person name="Jermiin L.S."/>
            <person name="Lan Q."/>
            <person name="Lehman H.K."/>
            <person name="Lorenzen M."/>
            <person name="Merzendorfer H."/>
            <person name="Michalopoulos I."/>
            <person name="Morton D.B."/>
            <person name="Muthukrishnan S."/>
            <person name="Oakeshott J.G."/>
            <person name="Palmer W."/>
            <person name="Park Y."/>
            <person name="Passarelli A.L."/>
            <person name="Rozas J."/>
            <person name="Schwartz L.M."/>
            <person name="Smith W."/>
            <person name="Southgate A."/>
            <person name="Vilcinskas A."/>
            <person name="Vogt R."/>
            <person name="Wang P."/>
            <person name="Werren J."/>
            <person name="Yu X.Q."/>
            <person name="Zhou J.J."/>
            <person name="Brown S.J."/>
            <person name="Scherer S.E."/>
            <person name="Richards S."/>
            <person name="Blissard G.W."/>
        </authorList>
    </citation>
    <scope>NUCLEOTIDE SEQUENCE</scope>
</reference>
<dbReference type="EMBL" id="JH668329">
    <property type="protein sequence ID" value="KAG6446083.1"/>
    <property type="molecule type" value="Genomic_DNA"/>
</dbReference>
<name>A0A921YUW1_MANSE</name>
<gene>
    <name evidence="1" type="ORF">O3G_MSEX004248</name>
</gene>
<proteinExistence type="predicted"/>
<dbReference type="AlphaFoldDB" id="A0A921YUW1"/>
<protein>
    <submittedName>
        <fullName evidence="1">Uncharacterized protein</fullName>
    </submittedName>
</protein>
<accession>A0A921YUW1</accession>
<organism evidence="1 2">
    <name type="scientific">Manduca sexta</name>
    <name type="common">Tobacco hawkmoth</name>
    <name type="synonym">Tobacco hornworm</name>
    <dbReference type="NCBI Taxonomy" id="7130"/>
    <lineage>
        <taxon>Eukaryota</taxon>
        <taxon>Metazoa</taxon>
        <taxon>Ecdysozoa</taxon>
        <taxon>Arthropoda</taxon>
        <taxon>Hexapoda</taxon>
        <taxon>Insecta</taxon>
        <taxon>Pterygota</taxon>
        <taxon>Neoptera</taxon>
        <taxon>Endopterygota</taxon>
        <taxon>Lepidoptera</taxon>
        <taxon>Glossata</taxon>
        <taxon>Ditrysia</taxon>
        <taxon>Bombycoidea</taxon>
        <taxon>Sphingidae</taxon>
        <taxon>Sphinginae</taxon>
        <taxon>Sphingini</taxon>
        <taxon>Manduca</taxon>
    </lineage>
</organism>
<evidence type="ECO:0000313" key="2">
    <source>
        <dbReference type="Proteomes" id="UP000791440"/>
    </source>
</evidence>
<evidence type="ECO:0000313" key="1">
    <source>
        <dbReference type="EMBL" id="KAG6446084.1"/>
    </source>
</evidence>
<comment type="caution">
    <text evidence="1">The sequence shown here is derived from an EMBL/GenBank/DDBJ whole genome shotgun (WGS) entry which is preliminary data.</text>
</comment>
<sequence length="61" mass="6906">MKEHGSSCRGFIPHSRGLLSQSCNRNTYTCTCLHTIPRIQKASVTRISLDWLTACNQTLRI</sequence>
<dbReference type="EMBL" id="JH668329">
    <property type="protein sequence ID" value="KAG6446084.1"/>
    <property type="molecule type" value="Genomic_DNA"/>
</dbReference>
<reference evidence="1" key="2">
    <citation type="submission" date="2020-12" db="EMBL/GenBank/DDBJ databases">
        <authorList>
            <person name="Kanost M."/>
        </authorList>
    </citation>
    <scope>NUCLEOTIDE SEQUENCE</scope>
</reference>